<organism evidence="3 4">
    <name type="scientific">Yersinia intermedia</name>
    <dbReference type="NCBI Taxonomy" id="631"/>
    <lineage>
        <taxon>Bacteria</taxon>
        <taxon>Pseudomonadati</taxon>
        <taxon>Pseudomonadota</taxon>
        <taxon>Gammaproteobacteria</taxon>
        <taxon>Enterobacterales</taxon>
        <taxon>Yersiniaceae</taxon>
        <taxon>Yersinia</taxon>
    </lineage>
</organism>
<accession>A0A0T9N3W7</accession>
<dbReference type="RefSeq" id="WP_050074812.1">
    <property type="nucleotide sequence ID" value="NZ_CPZJ01000034.1"/>
</dbReference>
<dbReference type="eggNOG" id="COG3240">
    <property type="taxonomic scope" value="Bacteria"/>
</dbReference>
<dbReference type="PANTHER" id="PTHR45648">
    <property type="entry name" value="GDSL LIPASE/ACYLHYDROLASE FAMILY PROTEIN (AFU_ORTHOLOGUE AFUA_4G14700)"/>
    <property type="match status" value="1"/>
</dbReference>
<dbReference type="EMBL" id="CPZJ01000034">
    <property type="protein sequence ID" value="CNG75778.1"/>
    <property type="molecule type" value="Genomic_DNA"/>
</dbReference>
<dbReference type="Proteomes" id="UP000038750">
    <property type="component" value="Unassembled WGS sequence"/>
</dbReference>
<keyword evidence="1 3" id="KW-0378">Hydrolase</keyword>
<sequence length="426" mass="48270">MNKIPLALFLYVFCISAYAVKETSSISETNIPPERSMQHSARNSETYTYIKCVYRKNKDKNFDATSSWEWGRAGNTANNYATVHGHWYSSAILANMFYTKASHQEIKNVCINTLNKKDINYSDLIPYASDYTLSYYYSFWNEGSNIPSIEVGKTKLDRMVVFGDSLSDTINVYNGSYGTVPNSNTWFLGHFSNGLVWHEYLSKKHIKVPGYTWATGNAESGSNLIFSGFSQQLDSFESYMKKSNGYDIGQTLFLAMFGGNDFITGNKLPDDIVNNYKTALVRLKNLGAKQVAIFTLPDFSTIPAVKNWSQSERDKLKNKSIEFNTKLNLLINSLKSTYPDVKWIMPDLNAAFDKIIKNPASFNYVNTKDTCLNLRDSSLDYIAGASPKDECKNSNGAFIFWDNMHTTTKMHEDISDILGNEIKFLL</sequence>
<dbReference type="PANTHER" id="PTHR45648:SF22">
    <property type="entry name" value="GDSL LIPASE_ACYLHYDROLASE FAMILY PROTEIN (AFU_ORTHOLOGUE AFUA_4G14700)"/>
    <property type="match status" value="1"/>
</dbReference>
<reference evidence="3 4" key="1">
    <citation type="submission" date="2015-03" db="EMBL/GenBank/DDBJ databases">
        <authorList>
            <person name="Murphy D."/>
        </authorList>
    </citation>
    <scope>NUCLEOTIDE SEQUENCE [LARGE SCALE GENOMIC DNA]</scope>
    <source>
        <strain evidence="3 4">BR165/97</strain>
    </source>
</reference>
<name>A0A0T9N3W7_YERIN</name>
<dbReference type="STRING" id="631.CH53_2992"/>
<feature type="chain" id="PRO_5006693655" evidence="2">
    <location>
        <begin position="20"/>
        <end position="426"/>
    </location>
</feature>
<proteinExistence type="predicted"/>
<feature type="signal peptide" evidence="2">
    <location>
        <begin position="1"/>
        <end position="19"/>
    </location>
</feature>
<dbReference type="OrthoDB" id="5292073at2"/>
<dbReference type="InterPro" id="IPR036514">
    <property type="entry name" value="SGNH_hydro_sf"/>
</dbReference>
<dbReference type="Pfam" id="PF00657">
    <property type="entry name" value="Lipase_GDSL"/>
    <property type="match status" value="1"/>
</dbReference>
<evidence type="ECO:0000313" key="4">
    <source>
        <dbReference type="Proteomes" id="UP000038750"/>
    </source>
</evidence>
<evidence type="ECO:0000256" key="1">
    <source>
        <dbReference type="ARBA" id="ARBA00022801"/>
    </source>
</evidence>
<evidence type="ECO:0000313" key="3">
    <source>
        <dbReference type="EMBL" id="CNG75778.1"/>
    </source>
</evidence>
<dbReference type="Gene3D" id="3.40.50.1110">
    <property type="entry name" value="SGNH hydrolase"/>
    <property type="match status" value="1"/>
</dbReference>
<dbReference type="InterPro" id="IPR051058">
    <property type="entry name" value="GDSL_Est/Lipase"/>
</dbReference>
<keyword evidence="2" id="KW-0732">Signal</keyword>
<dbReference type="GO" id="GO:0016788">
    <property type="term" value="F:hydrolase activity, acting on ester bonds"/>
    <property type="evidence" value="ECO:0007669"/>
    <property type="project" value="InterPro"/>
</dbReference>
<evidence type="ECO:0000256" key="2">
    <source>
        <dbReference type="SAM" id="SignalP"/>
    </source>
</evidence>
<protein>
    <submittedName>
        <fullName evidence="3">Putative lipase/acylhydrolase</fullName>
    </submittedName>
</protein>
<dbReference type="SUPFAM" id="SSF52266">
    <property type="entry name" value="SGNH hydrolase"/>
    <property type="match status" value="1"/>
</dbReference>
<dbReference type="InterPro" id="IPR001087">
    <property type="entry name" value="GDSL"/>
</dbReference>
<gene>
    <name evidence="3" type="ORF">ERS008530_04630</name>
</gene>
<dbReference type="CDD" id="cd01846">
    <property type="entry name" value="fatty_acyltransferase_like"/>
    <property type="match status" value="1"/>
</dbReference>
<dbReference type="AlphaFoldDB" id="A0A0T9N3W7"/>